<feature type="compositionally biased region" description="Acidic residues" evidence="1">
    <location>
        <begin position="51"/>
        <end position="63"/>
    </location>
</feature>
<evidence type="ECO:0000313" key="2">
    <source>
        <dbReference type="EMBL" id="TNN62627.1"/>
    </source>
</evidence>
<organism evidence="2 3">
    <name type="scientific">Liparis tanakae</name>
    <name type="common">Tanaka's snailfish</name>
    <dbReference type="NCBI Taxonomy" id="230148"/>
    <lineage>
        <taxon>Eukaryota</taxon>
        <taxon>Metazoa</taxon>
        <taxon>Chordata</taxon>
        <taxon>Craniata</taxon>
        <taxon>Vertebrata</taxon>
        <taxon>Euteleostomi</taxon>
        <taxon>Actinopterygii</taxon>
        <taxon>Neopterygii</taxon>
        <taxon>Teleostei</taxon>
        <taxon>Neoteleostei</taxon>
        <taxon>Acanthomorphata</taxon>
        <taxon>Eupercaria</taxon>
        <taxon>Perciformes</taxon>
        <taxon>Cottioidei</taxon>
        <taxon>Cottales</taxon>
        <taxon>Liparidae</taxon>
        <taxon>Liparis</taxon>
    </lineage>
</organism>
<feature type="region of interest" description="Disordered" evidence="1">
    <location>
        <begin position="142"/>
        <end position="161"/>
    </location>
</feature>
<dbReference type="EMBL" id="SRLO01000289">
    <property type="protein sequence ID" value="TNN62627.1"/>
    <property type="molecule type" value="Genomic_DNA"/>
</dbReference>
<comment type="caution">
    <text evidence="2">The sequence shown here is derived from an EMBL/GenBank/DDBJ whole genome shotgun (WGS) entry which is preliminary data.</text>
</comment>
<keyword evidence="3" id="KW-1185">Reference proteome</keyword>
<feature type="compositionally biased region" description="Low complexity" evidence="1">
    <location>
        <begin position="259"/>
        <end position="270"/>
    </location>
</feature>
<dbReference type="Proteomes" id="UP000314294">
    <property type="component" value="Unassembled WGS sequence"/>
</dbReference>
<gene>
    <name evidence="2" type="ORF">EYF80_027145</name>
</gene>
<name>A0A4Z2H9Q3_9TELE</name>
<sequence length="285" mass="31393">MFMPHCSNKNVLFKKAGKETRGAECWHFGTNRRSQSPREHRDERKARAGVEVEEEDEEDEEEEGLQRCHFQACSLWSKAVSEKENKTNGGRASISPSPFCSSMRRLVCSAGSWDYCSSTRGTHPAMLQNIPMKKPVLLSRLPSTPESPVPSCKAERKTTNSKWLDVPSQRHLHSQQCYGTGTVPTGEHGAIADGKLCLQGERKSSSKTGYVLHTNHMPLWGGIMVLHSQVSVEVSQQVPHAGKQQPVSQKGCAESQEDPSPTQTHQQSPQVLQGEQPGSSQGPAP</sequence>
<dbReference type="AlphaFoldDB" id="A0A4Z2H9Q3"/>
<evidence type="ECO:0000313" key="3">
    <source>
        <dbReference type="Proteomes" id="UP000314294"/>
    </source>
</evidence>
<accession>A0A4Z2H9Q3</accession>
<feature type="region of interest" description="Disordered" evidence="1">
    <location>
        <begin position="236"/>
        <end position="285"/>
    </location>
</feature>
<protein>
    <submittedName>
        <fullName evidence="2">Uncharacterized protein</fullName>
    </submittedName>
</protein>
<feature type="compositionally biased region" description="Polar residues" evidence="1">
    <location>
        <begin position="271"/>
        <end position="285"/>
    </location>
</feature>
<reference evidence="2 3" key="1">
    <citation type="submission" date="2019-03" db="EMBL/GenBank/DDBJ databases">
        <title>First draft genome of Liparis tanakae, snailfish: a comprehensive survey of snailfish specific genes.</title>
        <authorList>
            <person name="Kim W."/>
            <person name="Song I."/>
            <person name="Jeong J.-H."/>
            <person name="Kim D."/>
            <person name="Kim S."/>
            <person name="Ryu S."/>
            <person name="Song J.Y."/>
            <person name="Lee S.K."/>
        </authorList>
    </citation>
    <scope>NUCLEOTIDE SEQUENCE [LARGE SCALE GENOMIC DNA]</scope>
    <source>
        <tissue evidence="2">Muscle</tissue>
    </source>
</reference>
<proteinExistence type="predicted"/>
<feature type="region of interest" description="Disordered" evidence="1">
    <location>
        <begin position="27"/>
        <end position="63"/>
    </location>
</feature>
<feature type="compositionally biased region" description="Basic and acidic residues" evidence="1">
    <location>
        <begin position="36"/>
        <end position="50"/>
    </location>
</feature>
<evidence type="ECO:0000256" key="1">
    <source>
        <dbReference type="SAM" id="MobiDB-lite"/>
    </source>
</evidence>